<dbReference type="PANTHER" id="PTHR46865">
    <property type="entry name" value="OXIDOREDUCTASE-RELATED"/>
    <property type="match status" value="1"/>
</dbReference>
<evidence type="ECO:0000259" key="4">
    <source>
        <dbReference type="Pfam" id="PF01494"/>
    </source>
</evidence>
<evidence type="ECO:0000313" key="5">
    <source>
        <dbReference type="EMBL" id="KAJ4015238.1"/>
    </source>
</evidence>
<evidence type="ECO:0000256" key="3">
    <source>
        <dbReference type="ARBA" id="ARBA00023002"/>
    </source>
</evidence>
<keyword evidence="1" id="KW-0285">Flavoprotein</keyword>
<dbReference type="AlphaFoldDB" id="A0A9W8U9I5"/>
<protein>
    <recommendedName>
        <fullName evidence="4">FAD-binding domain-containing protein</fullName>
    </recommendedName>
</protein>
<dbReference type="GO" id="GO:0071949">
    <property type="term" value="F:FAD binding"/>
    <property type="evidence" value="ECO:0007669"/>
    <property type="project" value="InterPro"/>
</dbReference>
<sequence>MDHKPKALIVGAGVAGLSAAWWLDKAGWSTIVIERAPRIRSGGYMMSLSGRCLETIKAMGLYEDLKAISYDVDRNKLHDNKGRELITFHYEDVHGGTESCAVCRGDLAPLLAKALAESATIRFNETLDTVVEIKDGTKIRATLTSGDVIDADLLIGADGIRSSVRNMFWKDEDCLEDLGLCYATYGVEQAEPLKASCVSFNSLGHSDILYRLRDDRRAVLHIWRDDGSALRDRGLGFVLLRKVIPGPLRIAQVIDRAERSGSSPIIGSLTLVKLSSWSKGRVLLLGDSAHCLTLLSGQGAATTLVSAEILSKELMATEDIAQALVNHEKKLWLTIERLQDRSKRLASTYIPKSAFMYYLGNLLMSFLPYSWIVSWHSSGAEMDLIEEGEDQTQKQ</sequence>
<dbReference type="Gene3D" id="3.50.50.60">
    <property type="entry name" value="FAD/NAD(P)-binding domain"/>
    <property type="match status" value="1"/>
</dbReference>
<keyword evidence="3" id="KW-0560">Oxidoreductase</keyword>
<dbReference type="Proteomes" id="UP001152130">
    <property type="component" value="Unassembled WGS sequence"/>
</dbReference>
<dbReference type="InterPro" id="IPR036188">
    <property type="entry name" value="FAD/NAD-bd_sf"/>
</dbReference>
<keyword evidence="2" id="KW-0274">FAD</keyword>
<dbReference type="PANTHER" id="PTHR46865:SF8">
    <property type="entry name" value="POSSIBLE OXIDOREDUCTASE"/>
    <property type="match status" value="1"/>
</dbReference>
<dbReference type="SUPFAM" id="SSF51905">
    <property type="entry name" value="FAD/NAD(P)-binding domain"/>
    <property type="match status" value="1"/>
</dbReference>
<keyword evidence="6" id="KW-1185">Reference proteome</keyword>
<dbReference type="GO" id="GO:0016491">
    <property type="term" value="F:oxidoreductase activity"/>
    <property type="evidence" value="ECO:0007669"/>
    <property type="project" value="UniProtKB-KW"/>
</dbReference>
<name>A0A9W8U9I5_9HYPO</name>
<feature type="domain" description="FAD-binding" evidence="4">
    <location>
        <begin position="6"/>
        <end position="166"/>
    </location>
</feature>
<evidence type="ECO:0000256" key="1">
    <source>
        <dbReference type="ARBA" id="ARBA00022630"/>
    </source>
</evidence>
<proteinExistence type="predicted"/>
<dbReference type="EMBL" id="JAPDHF010000007">
    <property type="protein sequence ID" value="KAJ4015238.1"/>
    <property type="molecule type" value="Genomic_DNA"/>
</dbReference>
<dbReference type="InterPro" id="IPR002938">
    <property type="entry name" value="FAD-bd"/>
</dbReference>
<evidence type="ECO:0000313" key="6">
    <source>
        <dbReference type="Proteomes" id="UP001152130"/>
    </source>
</evidence>
<reference evidence="5" key="1">
    <citation type="submission" date="2022-10" db="EMBL/GenBank/DDBJ databases">
        <title>Fusarium specimens isolated from Avocado Roots.</title>
        <authorList>
            <person name="Stajich J."/>
            <person name="Roper C."/>
            <person name="Heimlech-Rivalta G."/>
        </authorList>
    </citation>
    <scope>NUCLEOTIDE SEQUENCE</scope>
    <source>
        <strain evidence="5">CF00143</strain>
    </source>
</reference>
<dbReference type="PRINTS" id="PR00420">
    <property type="entry name" value="RNGMNOXGNASE"/>
</dbReference>
<evidence type="ECO:0000256" key="2">
    <source>
        <dbReference type="ARBA" id="ARBA00022827"/>
    </source>
</evidence>
<organism evidence="5 6">
    <name type="scientific">Fusarium irregulare</name>
    <dbReference type="NCBI Taxonomy" id="2494466"/>
    <lineage>
        <taxon>Eukaryota</taxon>
        <taxon>Fungi</taxon>
        <taxon>Dikarya</taxon>
        <taxon>Ascomycota</taxon>
        <taxon>Pezizomycotina</taxon>
        <taxon>Sordariomycetes</taxon>
        <taxon>Hypocreomycetidae</taxon>
        <taxon>Hypocreales</taxon>
        <taxon>Nectriaceae</taxon>
        <taxon>Fusarium</taxon>
        <taxon>Fusarium incarnatum-equiseti species complex</taxon>
    </lineage>
</organism>
<dbReference type="OrthoDB" id="655030at2759"/>
<gene>
    <name evidence="5" type="ORF">NW766_005570</name>
</gene>
<dbReference type="InterPro" id="IPR051704">
    <property type="entry name" value="FAD_aromatic-hydroxylase"/>
</dbReference>
<dbReference type="Gene3D" id="3.30.9.10">
    <property type="entry name" value="D-Amino Acid Oxidase, subunit A, domain 2"/>
    <property type="match status" value="1"/>
</dbReference>
<comment type="caution">
    <text evidence="5">The sequence shown here is derived from an EMBL/GenBank/DDBJ whole genome shotgun (WGS) entry which is preliminary data.</text>
</comment>
<accession>A0A9W8U9I5</accession>
<dbReference type="Pfam" id="PF01494">
    <property type="entry name" value="FAD_binding_3"/>
    <property type="match status" value="1"/>
</dbReference>